<keyword evidence="1" id="KW-0812">Transmembrane</keyword>
<keyword evidence="1" id="KW-1133">Transmembrane helix</keyword>
<dbReference type="Proteomes" id="UP000050791">
    <property type="component" value="Unassembled WGS sequence"/>
</dbReference>
<dbReference type="WBParaSite" id="SMTH1_1840.1">
    <property type="protein sequence ID" value="SMTH1_1840.1"/>
    <property type="gene ID" value="SMTH1_1840"/>
</dbReference>
<dbReference type="AlphaFoldDB" id="A0AA85AZW2"/>
<protein>
    <submittedName>
        <fullName evidence="3">Uncharacterized protein</fullName>
    </submittedName>
</protein>
<feature type="transmembrane region" description="Helical" evidence="1">
    <location>
        <begin position="59"/>
        <end position="80"/>
    </location>
</feature>
<keyword evidence="1" id="KW-0472">Membrane</keyword>
<sequence>MFFNCRYADLALPIGAFTSASNPPCSSMILPRYVNVFTSSKSSPSSVIRMLHVVLNRRILLFPLCILNSSTLLYIIFLLLTTNLD</sequence>
<accession>A0AA85AZW2</accession>
<proteinExistence type="predicted"/>
<organism evidence="2 3">
    <name type="scientific">Schistosoma mattheei</name>
    <dbReference type="NCBI Taxonomy" id="31246"/>
    <lineage>
        <taxon>Eukaryota</taxon>
        <taxon>Metazoa</taxon>
        <taxon>Spiralia</taxon>
        <taxon>Lophotrochozoa</taxon>
        <taxon>Platyhelminthes</taxon>
        <taxon>Trematoda</taxon>
        <taxon>Digenea</taxon>
        <taxon>Strigeidida</taxon>
        <taxon>Schistosomatoidea</taxon>
        <taxon>Schistosomatidae</taxon>
        <taxon>Schistosoma</taxon>
    </lineage>
</organism>
<reference evidence="3" key="1">
    <citation type="submission" date="2023-11" db="UniProtKB">
        <authorList>
            <consortium name="WormBaseParasite"/>
        </authorList>
    </citation>
    <scope>IDENTIFICATION</scope>
</reference>
<evidence type="ECO:0000313" key="2">
    <source>
        <dbReference type="Proteomes" id="UP000050791"/>
    </source>
</evidence>
<evidence type="ECO:0000256" key="1">
    <source>
        <dbReference type="SAM" id="Phobius"/>
    </source>
</evidence>
<evidence type="ECO:0000313" key="3">
    <source>
        <dbReference type="WBParaSite" id="SMTH1_1840.1"/>
    </source>
</evidence>
<name>A0AA85AZW2_9TREM</name>